<comment type="caution">
    <text evidence="2">The sequence shown here is derived from an EMBL/GenBank/DDBJ whole genome shotgun (WGS) entry which is preliminary data.</text>
</comment>
<feature type="region of interest" description="Disordered" evidence="1">
    <location>
        <begin position="54"/>
        <end position="85"/>
    </location>
</feature>
<organism evidence="2 3">
    <name type="scientific">Cucumis melo var. makuwa</name>
    <name type="common">Oriental melon</name>
    <dbReference type="NCBI Taxonomy" id="1194695"/>
    <lineage>
        <taxon>Eukaryota</taxon>
        <taxon>Viridiplantae</taxon>
        <taxon>Streptophyta</taxon>
        <taxon>Embryophyta</taxon>
        <taxon>Tracheophyta</taxon>
        <taxon>Spermatophyta</taxon>
        <taxon>Magnoliopsida</taxon>
        <taxon>eudicotyledons</taxon>
        <taxon>Gunneridae</taxon>
        <taxon>Pentapetalae</taxon>
        <taxon>rosids</taxon>
        <taxon>fabids</taxon>
        <taxon>Cucurbitales</taxon>
        <taxon>Cucurbitaceae</taxon>
        <taxon>Benincaseae</taxon>
        <taxon>Cucumis</taxon>
    </lineage>
</organism>
<gene>
    <name evidence="2" type="ORF">E5676_scaffold232G00520</name>
</gene>
<dbReference type="EMBL" id="SSTD01018108">
    <property type="protein sequence ID" value="TYJ98328.1"/>
    <property type="molecule type" value="Genomic_DNA"/>
</dbReference>
<evidence type="ECO:0000313" key="2">
    <source>
        <dbReference type="EMBL" id="TYJ98328.1"/>
    </source>
</evidence>
<name>A0A5D3BJG5_CUCMM</name>
<sequence length="85" mass="9566">MIADVKSEAAMTKMERKINFLMTVIEERDHEITALKDQMKACEIAVSSKTSVVKTDDDKGKSVLQENQMQQSISSPPCQSNNYKI</sequence>
<evidence type="ECO:0000256" key="1">
    <source>
        <dbReference type="SAM" id="MobiDB-lite"/>
    </source>
</evidence>
<proteinExistence type="predicted"/>
<protein>
    <submittedName>
        <fullName evidence="2">Ty3-gypsy retrotransposon protein</fullName>
    </submittedName>
</protein>
<dbReference type="AlphaFoldDB" id="A0A5D3BJG5"/>
<accession>A0A5D3BJG5</accession>
<reference evidence="2 3" key="1">
    <citation type="submission" date="2019-08" db="EMBL/GenBank/DDBJ databases">
        <title>Draft genome sequences of two oriental melons (Cucumis melo L. var makuwa).</title>
        <authorList>
            <person name="Kwon S.-Y."/>
        </authorList>
    </citation>
    <scope>NUCLEOTIDE SEQUENCE [LARGE SCALE GENOMIC DNA]</scope>
    <source>
        <strain evidence="3">cv. Chang Bougi</strain>
        <tissue evidence="2">Leaf</tissue>
    </source>
</reference>
<evidence type="ECO:0000313" key="3">
    <source>
        <dbReference type="Proteomes" id="UP000321947"/>
    </source>
</evidence>
<feature type="compositionally biased region" description="Polar residues" evidence="1">
    <location>
        <begin position="64"/>
        <end position="85"/>
    </location>
</feature>
<dbReference type="Proteomes" id="UP000321947">
    <property type="component" value="Unassembled WGS sequence"/>
</dbReference>